<evidence type="ECO:0000259" key="2">
    <source>
        <dbReference type="Pfam" id="PF03235"/>
    </source>
</evidence>
<protein>
    <recommendedName>
        <fullName evidence="2">GmrSD restriction endonucleases N-terminal domain-containing protein</fullName>
    </recommendedName>
</protein>
<dbReference type="EMBL" id="FRDI01000012">
    <property type="protein sequence ID" value="SHN70065.1"/>
    <property type="molecule type" value="Genomic_DNA"/>
</dbReference>
<evidence type="ECO:0000313" key="4">
    <source>
        <dbReference type="Proteomes" id="UP000186469"/>
    </source>
</evidence>
<dbReference type="STRING" id="1121455.SAMN02745728_01994"/>
<feature type="compositionally biased region" description="Basic and acidic residues" evidence="1">
    <location>
        <begin position="11"/>
        <end position="23"/>
    </location>
</feature>
<keyword evidence="4" id="KW-1185">Reference proteome</keyword>
<dbReference type="Proteomes" id="UP000186469">
    <property type="component" value="Unassembled WGS sequence"/>
</dbReference>
<dbReference type="RefSeq" id="WP_072697675.1">
    <property type="nucleotide sequence ID" value="NZ_FRDI01000012.1"/>
</dbReference>
<dbReference type="InterPro" id="IPR004919">
    <property type="entry name" value="GmrSD_N"/>
</dbReference>
<accession>A0A1M7TH80</accession>
<organism evidence="3 4">
    <name type="scientific">Desulfovibrio litoralis DSM 11393</name>
    <dbReference type="NCBI Taxonomy" id="1121455"/>
    <lineage>
        <taxon>Bacteria</taxon>
        <taxon>Pseudomonadati</taxon>
        <taxon>Thermodesulfobacteriota</taxon>
        <taxon>Desulfovibrionia</taxon>
        <taxon>Desulfovibrionales</taxon>
        <taxon>Desulfovibrionaceae</taxon>
        <taxon>Desulfovibrio</taxon>
    </lineage>
</organism>
<proteinExistence type="predicted"/>
<evidence type="ECO:0000313" key="3">
    <source>
        <dbReference type="EMBL" id="SHN70065.1"/>
    </source>
</evidence>
<evidence type="ECO:0000256" key="1">
    <source>
        <dbReference type="SAM" id="MobiDB-lite"/>
    </source>
</evidence>
<gene>
    <name evidence="3" type="ORF">SAMN02745728_01994</name>
</gene>
<dbReference type="PANTHER" id="PTHR39639">
    <property type="entry name" value="CHROMOSOME 16, WHOLE GENOME SHOTGUN SEQUENCE"/>
    <property type="match status" value="1"/>
</dbReference>
<sequence length="411" mass="47060">MKADQTPSQDDDTKHVLQERGADGAEAGVEQEGEEELTYPFDPEQISISSQIVPLSYLIERINDNSISSPPIQRGKNLWTPTQQSRLIESLMLKIPLPLFYVSIDKEEHWSIVDGLQRISAIRNYIVNKSFQLTGLEFLKNECDNLIYSSLPAKYQKRIKETQLQFATINATTPLAVQRTIFKRLNTGGLPLSAQEIRHALHFGNSALLLEKLSKTDEFTQATTFSINDSRMAARELILRFTAFLVRGVKAYPRNDDMDEFLCETMQFMNAMPDCSKARLQKEFYKLPDNIDCKYTNLEIIEEKFILAMKRARDLLGENAFRKSTSYQTYRTPVNKALFETTSVILAEMSESDFNIVLSKKSQLSTMLNLLFNADPKFSLFISKDSLKFHSVNHRFDLLKKVFTTLLQAES</sequence>
<reference evidence="3 4" key="1">
    <citation type="submission" date="2016-12" db="EMBL/GenBank/DDBJ databases">
        <authorList>
            <person name="Song W.-J."/>
            <person name="Kurnit D.M."/>
        </authorList>
    </citation>
    <scope>NUCLEOTIDE SEQUENCE [LARGE SCALE GENOMIC DNA]</scope>
    <source>
        <strain evidence="3 4">DSM 11393</strain>
    </source>
</reference>
<dbReference type="OrthoDB" id="9787127at2"/>
<dbReference type="AlphaFoldDB" id="A0A1M7TH80"/>
<feature type="domain" description="GmrSD restriction endonucleases N-terminal" evidence="2">
    <location>
        <begin position="59"/>
        <end position="203"/>
    </location>
</feature>
<name>A0A1M7TH80_9BACT</name>
<dbReference type="PANTHER" id="PTHR39639:SF1">
    <property type="entry name" value="DUF262 DOMAIN-CONTAINING PROTEIN"/>
    <property type="match status" value="1"/>
</dbReference>
<feature type="region of interest" description="Disordered" evidence="1">
    <location>
        <begin position="1"/>
        <end position="39"/>
    </location>
</feature>
<dbReference type="Pfam" id="PF03235">
    <property type="entry name" value="GmrSD_N"/>
    <property type="match status" value="1"/>
</dbReference>